<evidence type="ECO:0000313" key="3">
    <source>
        <dbReference type="EMBL" id="KAF2101257.1"/>
    </source>
</evidence>
<dbReference type="Pfam" id="PF13086">
    <property type="entry name" value="AAA_11"/>
    <property type="match status" value="2"/>
</dbReference>
<evidence type="ECO:0000313" key="4">
    <source>
        <dbReference type="Proteomes" id="UP000799772"/>
    </source>
</evidence>
<dbReference type="InterPro" id="IPR041677">
    <property type="entry name" value="DNA2/NAM7_AAA_11"/>
</dbReference>
<proteinExistence type="predicted"/>
<dbReference type="Gene3D" id="3.40.50.300">
    <property type="entry name" value="P-loop containing nucleotide triphosphate hydrolases"/>
    <property type="match status" value="1"/>
</dbReference>
<dbReference type="PANTHER" id="PTHR23079">
    <property type="entry name" value="RNA-DEPENDENT RNA POLYMERASE"/>
    <property type="match status" value="1"/>
</dbReference>
<dbReference type="GO" id="GO:0003723">
    <property type="term" value="F:RNA binding"/>
    <property type="evidence" value="ECO:0007669"/>
    <property type="project" value="UniProtKB-KW"/>
</dbReference>
<dbReference type="EMBL" id="ML978123">
    <property type="protein sequence ID" value="KAF2101257.1"/>
    <property type="molecule type" value="Genomic_DNA"/>
</dbReference>
<feature type="domain" description="RDRP core" evidence="1">
    <location>
        <begin position="62"/>
        <end position="596"/>
    </location>
</feature>
<comment type="caution">
    <text evidence="3">The sequence shown here is derived from an EMBL/GenBank/DDBJ whole genome shotgun (WGS) entry which is preliminary data.</text>
</comment>
<dbReference type="OrthoDB" id="6513042at2759"/>
<reference evidence="3" key="1">
    <citation type="journal article" date="2020" name="Stud. Mycol.">
        <title>101 Dothideomycetes genomes: a test case for predicting lifestyles and emergence of pathogens.</title>
        <authorList>
            <person name="Haridas S."/>
            <person name="Albert R."/>
            <person name="Binder M."/>
            <person name="Bloem J."/>
            <person name="Labutti K."/>
            <person name="Salamov A."/>
            <person name="Andreopoulos B."/>
            <person name="Baker S."/>
            <person name="Barry K."/>
            <person name="Bills G."/>
            <person name="Bluhm B."/>
            <person name="Cannon C."/>
            <person name="Castanera R."/>
            <person name="Culley D."/>
            <person name="Daum C."/>
            <person name="Ezra D."/>
            <person name="Gonzalez J."/>
            <person name="Henrissat B."/>
            <person name="Kuo A."/>
            <person name="Liang C."/>
            <person name="Lipzen A."/>
            <person name="Lutzoni F."/>
            <person name="Magnuson J."/>
            <person name="Mondo S."/>
            <person name="Nolan M."/>
            <person name="Ohm R."/>
            <person name="Pangilinan J."/>
            <person name="Park H.-J."/>
            <person name="Ramirez L."/>
            <person name="Alfaro M."/>
            <person name="Sun H."/>
            <person name="Tritt A."/>
            <person name="Yoshinaga Y."/>
            <person name="Zwiers L.-H."/>
            <person name="Turgeon B."/>
            <person name="Goodwin S."/>
            <person name="Spatafora J."/>
            <person name="Crous P."/>
            <person name="Grigoriev I."/>
        </authorList>
    </citation>
    <scope>NUCLEOTIDE SEQUENCE</scope>
    <source>
        <strain evidence="3">CBS 133067</strain>
    </source>
</reference>
<organism evidence="3 4">
    <name type="scientific">Rhizodiscina lignyota</name>
    <dbReference type="NCBI Taxonomy" id="1504668"/>
    <lineage>
        <taxon>Eukaryota</taxon>
        <taxon>Fungi</taxon>
        <taxon>Dikarya</taxon>
        <taxon>Ascomycota</taxon>
        <taxon>Pezizomycotina</taxon>
        <taxon>Dothideomycetes</taxon>
        <taxon>Pleosporomycetidae</taxon>
        <taxon>Aulographales</taxon>
        <taxon>Rhizodiscinaceae</taxon>
        <taxon>Rhizodiscina</taxon>
    </lineage>
</organism>
<dbReference type="GO" id="GO:0003968">
    <property type="term" value="F:RNA-directed RNA polymerase activity"/>
    <property type="evidence" value="ECO:0007669"/>
    <property type="project" value="UniProtKB-KW"/>
</dbReference>
<evidence type="ECO:0000259" key="2">
    <source>
        <dbReference type="Pfam" id="PF13086"/>
    </source>
</evidence>
<gene>
    <name evidence="3" type="ORF">NA57DRAFT_53232</name>
</gene>
<dbReference type="InterPro" id="IPR027417">
    <property type="entry name" value="P-loop_NTPase"/>
</dbReference>
<dbReference type="PANTHER" id="PTHR23079:SF55">
    <property type="entry name" value="RNA-DIRECTED RNA POLYMERASE"/>
    <property type="match status" value="1"/>
</dbReference>
<dbReference type="GO" id="GO:0031380">
    <property type="term" value="C:nuclear RNA-directed RNA polymerase complex"/>
    <property type="evidence" value="ECO:0007669"/>
    <property type="project" value="TreeGrafter"/>
</dbReference>
<accession>A0A9P4IKC2</accession>
<dbReference type="InterPro" id="IPR057596">
    <property type="entry name" value="RDRP_core"/>
</dbReference>
<dbReference type="Pfam" id="PF05183">
    <property type="entry name" value="RdRP"/>
    <property type="match status" value="1"/>
</dbReference>
<evidence type="ECO:0000259" key="1">
    <source>
        <dbReference type="Pfam" id="PF05183"/>
    </source>
</evidence>
<feature type="domain" description="DNA2/NAM7 helicase helicase" evidence="2">
    <location>
        <begin position="1393"/>
        <end position="1462"/>
    </location>
</feature>
<dbReference type="InterPro" id="IPR007855">
    <property type="entry name" value="RDRP"/>
</dbReference>
<dbReference type="GO" id="GO:0030422">
    <property type="term" value="P:siRNA processing"/>
    <property type="evidence" value="ECO:0007669"/>
    <property type="project" value="TreeGrafter"/>
</dbReference>
<sequence length="1638" mass="184786">MSKLRFPVSTLQKEILANDTKWEFTVPNLPRADKLDDAGLVKSIQLVSSLSKQGIQLRLENAPSTRVTRSDPLHRFMLLSFADFRLREPKLNPNDPLRLAPGRDSADYIARLLKTGIILNGVRYHFFGHSNSQLKSRSCFMFAATKQEISVKVEAMGDFSKLKSVGKKAKRIGLLFSSADMALELSPNRCEDIDDITSGDYMFTDGCGRISATLARQLVQRRNIAFRNKRYLPSVFQIRYRGYKGVLTLCPELKGQTQVQFRASMKKFSDAKDLSLSVVEYSKPYAFGYLNDEVVLLLNSLGVAVETILQKQDTYLQFLHKAVQGDNRAAFQFLSYLNRLDLAERLLIDGVPSVHRDLRGLIKQEHARMLNKYNEQRCRILIPQSRLLFGICDPSGEPGTNGILKPGTCFVRTTLDGDGRAMTIMNTEVMVTRNPCLHPGDLQKFKAVDVPEFAHLIDCIVFPTCGKRPSADLMSGGDLDGDKFFVTWDPDIIPRLISQPALYPGVKEPISFNQITDDDRAEFFARYTNASLGRVKNLYLKWARLKGPLSPECQQLNRLFSQCVDGNRIRVPVNLEDPPEPPQTSPPFILDVLHAAAKEKIEAETASNLSCLDYEVDAMDLLLSRDRIAVSEFELIQMTLRWCTRNNADITEFAPFFDFSKLSDEQQIWMLGTLPSSKQLPSLVRNGLLQSSLLEPAELSRFKLDHHALHWKPVFSSATERMGQFLHSACRSLEVFHKKLIILQPDERLTLAIYVPQKIPKASEVQVDASVRVLAFPQSQGSQSVHYRATPTKVNFRLYCDESTFQLYELKRGNTFVYLTRSQSDESSHRNIKNNGDRRRQRHQTVEEGVNFDCRASVALQKIGKDIQTHVGRMNRAGILAAEIFVISNRDVKSMQLLDQWLHYVDTDEVLPLFEQQQKEYRIPSIKDVDWAELDPSVAEIMRDHNLSKFQHLTSINTIFDILTLLKDLDEKTRLREIYTHLLDNRPNSAIPQNKVVSSLLTFLPNVVYLVPLFFKSQTWAAHKDSLEDDLVHTAPLLLRQLILAANSHQAFIRDPILILLRELKHMSMQDLSGIVQLVALSVQDPETALDILLECIEPETSRILIGRLPVIQQFVKSIIGIAIDHIDEATSASKTSRVYLDLIPDGLDEGFGVVKATVRIDSPVHALRAGDHVRLRASDPPQNAPISKPYSMDAIVINSELGSARFRCLHNIPSYAKECSWIPTHCGSFVTSKAMFDAVTVFYAGKTANCKLYASLVGLQENQIEFTGGKLDIKYSDALNESQNTALAAALTNPLSFLWGPPGTGKTKTIVAILKELLIQLPHKRFLVTAPTHNAVDNILQRFIMEQGPELTGVKPLRVSTTLSKVSSTLREFTCDAMVGKEISNSFSGYKLAQKRVEESRLVFTTCVGAALGLLRQELFDVVLIDEASQQTEPASLIPLTKGCSRAILVGDHVQLRATVQKHAAVVDYHISLFERHYGMPERPECTQTYVLSVQQNSMRANLGQQRARKRYRSQHRNFLGQPTPARYSYSARTLRILGVSRSQMMGKSMCVDRPASSFLPRLSRQRVPQKIQLRLTRTLRSSRHTRDREKSYNRRSQNIQSPALMVIRAVKRILSSSLRCGAMFIPNSGFWTICGV</sequence>
<dbReference type="GO" id="GO:0004386">
    <property type="term" value="F:helicase activity"/>
    <property type="evidence" value="ECO:0007669"/>
    <property type="project" value="InterPro"/>
</dbReference>
<feature type="domain" description="DNA2/NAM7 helicase helicase" evidence="2">
    <location>
        <begin position="1280"/>
        <end position="1387"/>
    </location>
</feature>
<keyword evidence="4" id="KW-1185">Reference proteome</keyword>
<dbReference type="SUPFAM" id="SSF52540">
    <property type="entry name" value="P-loop containing nucleoside triphosphate hydrolases"/>
    <property type="match status" value="1"/>
</dbReference>
<name>A0A9P4IKC2_9PEZI</name>
<protein>
    <submittedName>
        <fullName evidence="3">RdRP-domain-containing protein</fullName>
    </submittedName>
</protein>
<dbReference type="Proteomes" id="UP000799772">
    <property type="component" value="Unassembled WGS sequence"/>
</dbReference>